<evidence type="ECO:0000256" key="2">
    <source>
        <dbReference type="ARBA" id="ARBA00006739"/>
    </source>
</evidence>
<evidence type="ECO:0000313" key="6">
    <source>
        <dbReference type="EMBL" id="GGB00629.1"/>
    </source>
</evidence>
<keyword evidence="3" id="KW-0328">Glycosyltransferase</keyword>
<dbReference type="RefSeq" id="WP_188509921.1">
    <property type="nucleotide sequence ID" value="NZ_BMGB01000001.1"/>
</dbReference>
<evidence type="ECO:0000256" key="3">
    <source>
        <dbReference type="ARBA" id="ARBA00022676"/>
    </source>
</evidence>
<accession>A0A916SHP1</accession>
<dbReference type="Gene3D" id="3.90.550.10">
    <property type="entry name" value="Spore Coat Polysaccharide Biosynthesis Protein SpsA, Chain A"/>
    <property type="match status" value="1"/>
</dbReference>
<comment type="similarity">
    <text evidence="2">Belongs to the glycosyltransferase 2 family.</text>
</comment>
<dbReference type="PANTHER" id="PTHR43179:SF12">
    <property type="entry name" value="GALACTOFURANOSYLTRANSFERASE GLFT2"/>
    <property type="match status" value="1"/>
</dbReference>
<dbReference type="InterPro" id="IPR029044">
    <property type="entry name" value="Nucleotide-diphossugar_trans"/>
</dbReference>
<dbReference type="Proteomes" id="UP000606922">
    <property type="component" value="Unassembled WGS sequence"/>
</dbReference>
<proteinExistence type="inferred from homology"/>
<organism evidence="6 7">
    <name type="scientific">Conyzicola nivalis</name>
    <dbReference type="NCBI Taxonomy" id="1477021"/>
    <lineage>
        <taxon>Bacteria</taxon>
        <taxon>Bacillati</taxon>
        <taxon>Actinomycetota</taxon>
        <taxon>Actinomycetes</taxon>
        <taxon>Micrococcales</taxon>
        <taxon>Microbacteriaceae</taxon>
        <taxon>Conyzicola</taxon>
    </lineage>
</organism>
<keyword evidence="7" id="KW-1185">Reference proteome</keyword>
<dbReference type="Pfam" id="PF02709">
    <property type="entry name" value="Glyco_transf_7C"/>
    <property type="match status" value="1"/>
</dbReference>
<dbReference type="SUPFAM" id="SSF53448">
    <property type="entry name" value="Nucleotide-diphospho-sugar transferases"/>
    <property type="match status" value="1"/>
</dbReference>
<evidence type="ECO:0000313" key="7">
    <source>
        <dbReference type="Proteomes" id="UP000606922"/>
    </source>
</evidence>
<evidence type="ECO:0000256" key="1">
    <source>
        <dbReference type="ARBA" id="ARBA00004776"/>
    </source>
</evidence>
<comment type="caution">
    <text evidence="6">The sequence shown here is derived from an EMBL/GenBank/DDBJ whole genome shotgun (WGS) entry which is preliminary data.</text>
</comment>
<keyword evidence="4 6" id="KW-0808">Transferase</keyword>
<gene>
    <name evidence="6" type="ORF">GCM10010979_13900</name>
</gene>
<comment type="pathway">
    <text evidence="1">Cell wall biogenesis; cell wall polysaccharide biosynthesis.</text>
</comment>
<dbReference type="PANTHER" id="PTHR43179">
    <property type="entry name" value="RHAMNOSYLTRANSFERASE WBBL"/>
    <property type="match status" value="1"/>
</dbReference>
<feature type="domain" description="Galactosyltransferase C-terminal" evidence="5">
    <location>
        <begin position="163"/>
        <end position="204"/>
    </location>
</feature>
<evidence type="ECO:0000256" key="4">
    <source>
        <dbReference type="ARBA" id="ARBA00022679"/>
    </source>
</evidence>
<protein>
    <submittedName>
        <fullName evidence="6">Glycosyl transferase family A</fullName>
    </submittedName>
</protein>
<dbReference type="EMBL" id="BMGB01000001">
    <property type="protein sequence ID" value="GGB00629.1"/>
    <property type="molecule type" value="Genomic_DNA"/>
</dbReference>
<name>A0A916SHP1_9MICO</name>
<reference evidence="6" key="1">
    <citation type="journal article" date="2014" name="Int. J. Syst. Evol. Microbiol.">
        <title>Complete genome sequence of Corynebacterium casei LMG S-19264T (=DSM 44701T), isolated from a smear-ripened cheese.</title>
        <authorList>
            <consortium name="US DOE Joint Genome Institute (JGI-PGF)"/>
            <person name="Walter F."/>
            <person name="Albersmeier A."/>
            <person name="Kalinowski J."/>
            <person name="Ruckert C."/>
        </authorList>
    </citation>
    <scope>NUCLEOTIDE SEQUENCE</scope>
    <source>
        <strain evidence="6">CGMCC 1.12813</strain>
    </source>
</reference>
<dbReference type="InterPro" id="IPR027791">
    <property type="entry name" value="Galactosyl_T_C"/>
</dbReference>
<dbReference type="AlphaFoldDB" id="A0A916SHP1"/>
<dbReference type="GO" id="GO:0016757">
    <property type="term" value="F:glycosyltransferase activity"/>
    <property type="evidence" value="ECO:0007669"/>
    <property type="project" value="UniProtKB-KW"/>
</dbReference>
<sequence length="273" mass="29458">MRVAVVTIASGRHDHLARQHAGLALSTRPADDYIVVAMGDPELAGWAPGGVPAPLVVDVPVDGRLPLAAARNRGAGLAFERGADVVVFLDVDCIPHPRLLDLYAKAAEQHPRSLVAGPVGYLPEGVDYASPETFDDAAHVHAFRPNPAPGEIELGHHDLFWSLSFAVDRAAWNDLGGFFEGYHGYGGEDTDFGLAAEDAGIDLVWVGGAVAYHQFHETQDPPVQHLDDILVNGALFESRWGFWPMRGWLDEFERLGLVGRDAAGLYTRIGVTT</sequence>
<reference evidence="6" key="2">
    <citation type="submission" date="2020-09" db="EMBL/GenBank/DDBJ databases">
        <authorList>
            <person name="Sun Q."/>
            <person name="Zhou Y."/>
        </authorList>
    </citation>
    <scope>NUCLEOTIDE SEQUENCE</scope>
    <source>
        <strain evidence="6">CGMCC 1.12813</strain>
    </source>
</reference>
<evidence type="ECO:0000259" key="5">
    <source>
        <dbReference type="Pfam" id="PF02709"/>
    </source>
</evidence>